<gene>
    <name evidence="9" type="ORF">LITE_LOCUS17946</name>
</gene>
<proteinExistence type="inferred from homology"/>
<feature type="region of interest" description="Disordered" evidence="7">
    <location>
        <begin position="88"/>
        <end position="130"/>
    </location>
</feature>
<dbReference type="InterPro" id="IPR036955">
    <property type="entry name" value="AP2/ERF_dom_sf"/>
</dbReference>
<feature type="compositionally biased region" description="Polar residues" evidence="7">
    <location>
        <begin position="97"/>
        <end position="108"/>
    </location>
</feature>
<keyword evidence="5" id="KW-0539">Nucleus</keyword>
<comment type="similarity">
    <text evidence="6">Belongs to the AP2/ERF transcription factor family. ERF subfamily.</text>
</comment>
<dbReference type="Proteomes" id="UP001154282">
    <property type="component" value="Unassembled WGS sequence"/>
</dbReference>
<dbReference type="PANTHER" id="PTHR31190">
    <property type="entry name" value="DNA-BINDING DOMAIN"/>
    <property type="match status" value="1"/>
</dbReference>
<evidence type="ECO:0000256" key="5">
    <source>
        <dbReference type="ARBA" id="ARBA00023242"/>
    </source>
</evidence>
<dbReference type="SUPFAM" id="SSF54171">
    <property type="entry name" value="DNA-binding domain"/>
    <property type="match status" value="1"/>
</dbReference>
<protein>
    <recommendedName>
        <fullName evidence="8">AP2/ERF domain-containing protein</fullName>
    </recommendedName>
</protein>
<comment type="caution">
    <text evidence="9">The sequence shown here is derived from an EMBL/GenBank/DDBJ whole genome shotgun (WGS) entry which is preliminary data.</text>
</comment>
<organism evidence="9 10">
    <name type="scientific">Linum tenue</name>
    <dbReference type="NCBI Taxonomy" id="586396"/>
    <lineage>
        <taxon>Eukaryota</taxon>
        <taxon>Viridiplantae</taxon>
        <taxon>Streptophyta</taxon>
        <taxon>Embryophyta</taxon>
        <taxon>Tracheophyta</taxon>
        <taxon>Spermatophyta</taxon>
        <taxon>Magnoliopsida</taxon>
        <taxon>eudicotyledons</taxon>
        <taxon>Gunneridae</taxon>
        <taxon>Pentapetalae</taxon>
        <taxon>rosids</taxon>
        <taxon>fabids</taxon>
        <taxon>Malpighiales</taxon>
        <taxon>Linaceae</taxon>
        <taxon>Linum</taxon>
    </lineage>
</organism>
<dbReference type="EMBL" id="CAMGYJ010000005">
    <property type="protein sequence ID" value="CAI0419289.1"/>
    <property type="molecule type" value="Genomic_DNA"/>
</dbReference>
<dbReference type="GO" id="GO:0003677">
    <property type="term" value="F:DNA binding"/>
    <property type="evidence" value="ECO:0007669"/>
    <property type="project" value="UniProtKB-KW"/>
</dbReference>
<dbReference type="AlphaFoldDB" id="A0AAV0KAB3"/>
<feature type="region of interest" description="Disordered" evidence="7">
    <location>
        <begin position="308"/>
        <end position="344"/>
    </location>
</feature>
<evidence type="ECO:0000256" key="7">
    <source>
        <dbReference type="SAM" id="MobiDB-lite"/>
    </source>
</evidence>
<evidence type="ECO:0000259" key="8">
    <source>
        <dbReference type="PROSITE" id="PS51032"/>
    </source>
</evidence>
<feature type="region of interest" description="Disordered" evidence="7">
    <location>
        <begin position="184"/>
        <end position="209"/>
    </location>
</feature>
<dbReference type="PROSITE" id="PS51032">
    <property type="entry name" value="AP2_ERF"/>
    <property type="match status" value="1"/>
</dbReference>
<dbReference type="GO" id="GO:0009873">
    <property type="term" value="P:ethylene-activated signaling pathway"/>
    <property type="evidence" value="ECO:0007669"/>
    <property type="project" value="InterPro"/>
</dbReference>
<dbReference type="InterPro" id="IPR001471">
    <property type="entry name" value="AP2/ERF_dom"/>
</dbReference>
<dbReference type="Gene3D" id="3.30.730.10">
    <property type="entry name" value="AP2/ERF domain"/>
    <property type="match status" value="1"/>
</dbReference>
<keyword evidence="10" id="KW-1185">Reference proteome</keyword>
<dbReference type="PRINTS" id="PR00367">
    <property type="entry name" value="ETHRSPELEMNT"/>
</dbReference>
<dbReference type="Pfam" id="PF00847">
    <property type="entry name" value="AP2"/>
    <property type="match status" value="1"/>
</dbReference>
<sequence>MCGGAIISDFIPATVGGGRASSRKLTADFLWPDLKSKSLKSNKPYSKPVVIDLDEDFEADFQGFKDDSDVDEDDCDVDALADVKPFAFSAASPPQPRNSAASRGSTAVKSVEFSGQAERSAKRKRKNQYRGIRQRPWGKWAAEIRDPSKGVRVWLGTFNTAEEAARAYDAEARRIRGKKAKVNFPDEAAPRSATSKLSTKSKAQKSVPKAIPKLDASYSEYAEQEFFNSMNYVEEKPSLDQLGNMDTLPSNGNAGVKSAVDTSAPMYFSSDQGSNSFDFSDFGWTEQGAPRTPEISSVFLAGPEFNQSAFGEEDANPSKKQKFNNSDGAKVPPQEGNKGNSAEGEELFGFDNYLQMPYMEGGWEASLENLLNGETTTTTTTTQDDGNTMGLWSFDDLSNMVGGAY</sequence>
<keyword evidence="4" id="KW-0804">Transcription</keyword>
<dbReference type="InterPro" id="IPR016177">
    <property type="entry name" value="DNA-bd_dom_sf"/>
</dbReference>
<evidence type="ECO:0000313" key="9">
    <source>
        <dbReference type="EMBL" id="CAI0419289.1"/>
    </source>
</evidence>
<dbReference type="FunFam" id="3.30.730.10:FF:000001">
    <property type="entry name" value="Ethylene-responsive transcription factor 2"/>
    <property type="match status" value="1"/>
</dbReference>
<dbReference type="GO" id="GO:0003700">
    <property type="term" value="F:DNA-binding transcription factor activity"/>
    <property type="evidence" value="ECO:0007669"/>
    <property type="project" value="InterPro"/>
</dbReference>
<dbReference type="PANTHER" id="PTHR31190:SF142">
    <property type="entry name" value="ETHYLENE-RESPONSIVE TRANSCRIPTION FACTOR RAP2-3"/>
    <property type="match status" value="1"/>
</dbReference>
<dbReference type="InterPro" id="IPR044808">
    <property type="entry name" value="ERF_plant"/>
</dbReference>
<evidence type="ECO:0000256" key="6">
    <source>
        <dbReference type="ARBA" id="ARBA00024343"/>
    </source>
</evidence>
<feature type="domain" description="AP2/ERF" evidence="8">
    <location>
        <begin position="128"/>
        <end position="185"/>
    </location>
</feature>
<keyword evidence="3" id="KW-0238">DNA-binding</keyword>
<keyword evidence="2" id="KW-0805">Transcription regulation</keyword>
<reference evidence="9" key="1">
    <citation type="submission" date="2022-08" db="EMBL/GenBank/DDBJ databases">
        <authorList>
            <person name="Gutierrez-Valencia J."/>
        </authorList>
    </citation>
    <scope>NUCLEOTIDE SEQUENCE</scope>
</reference>
<dbReference type="SMART" id="SM00380">
    <property type="entry name" value="AP2"/>
    <property type="match status" value="1"/>
</dbReference>
<accession>A0AAV0KAB3</accession>
<dbReference type="CDD" id="cd00018">
    <property type="entry name" value="AP2"/>
    <property type="match status" value="1"/>
</dbReference>
<evidence type="ECO:0000256" key="4">
    <source>
        <dbReference type="ARBA" id="ARBA00023163"/>
    </source>
</evidence>
<evidence type="ECO:0000313" key="10">
    <source>
        <dbReference type="Proteomes" id="UP001154282"/>
    </source>
</evidence>
<evidence type="ECO:0000256" key="2">
    <source>
        <dbReference type="ARBA" id="ARBA00023015"/>
    </source>
</evidence>
<feature type="compositionally biased region" description="Low complexity" evidence="7">
    <location>
        <begin position="192"/>
        <end position="206"/>
    </location>
</feature>
<comment type="subcellular location">
    <subcellularLocation>
        <location evidence="1">Nucleus</location>
    </subcellularLocation>
</comment>
<evidence type="ECO:0000256" key="1">
    <source>
        <dbReference type="ARBA" id="ARBA00004123"/>
    </source>
</evidence>
<evidence type="ECO:0000256" key="3">
    <source>
        <dbReference type="ARBA" id="ARBA00023125"/>
    </source>
</evidence>
<name>A0AAV0KAB3_9ROSI</name>
<dbReference type="GO" id="GO:0005634">
    <property type="term" value="C:nucleus"/>
    <property type="evidence" value="ECO:0007669"/>
    <property type="project" value="UniProtKB-SubCell"/>
</dbReference>